<keyword evidence="2" id="KW-1185">Reference proteome</keyword>
<sequence length="327" mass="36097">MDSEAAQAASSAANVHYVYALVRRPGKFALEDVFYIGKGKALRALSHFEAAKKDLYASAKIDQIKSILGDEATVDTIEAHCYVLVGDLSERDAYNVESLFIKMLGGPMGPQLLNLQRGHGQQETPLLVPVADARIYFDAVEEHVDRVSSDQLASFRVNDGRTLVILVKGGTAAIDEPASVVTEEAGPIDRSVRVEYVKQIRTLRGWSPEAPWTHSEAAERASVWWPISQANVGHIRRITERANVEIALLVRDPRSGSSVVRYAWRLDPQKNWLFDGKRWGLPLGQALEEHPWRGVKLLRSDNSRQVLVGNASGIGYAVRASSNETTS</sequence>
<reference evidence="1 2" key="1">
    <citation type="journal article" date="2023" name="Int. J. Syst. Evol. Microbiol.">
        <title>Arthrobacter vasquezii sp. nov., isolated from a soil sample from Union Glacier, Antarctica.</title>
        <authorList>
            <person name="Valenzuela-Ibaceta F."/>
            <person name="Carrasco V."/>
            <person name="Lagos-Moraga S."/>
            <person name="Dietz-Vargas C."/>
            <person name="Navarro C.A."/>
            <person name="Perez-Donoso J.M."/>
        </authorList>
    </citation>
    <scope>NUCLEOTIDE SEQUENCE [LARGE SCALE GENOMIC DNA]</scope>
    <source>
        <strain evidence="1 2">EH-1B-1</strain>
    </source>
</reference>
<evidence type="ECO:0000313" key="2">
    <source>
        <dbReference type="Proteomes" id="UP001220456"/>
    </source>
</evidence>
<protein>
    <recommendedName>
        <fullName evidence="3">GIY-YIG domain-containing protein</fullName>
    </recommendedName>
</protein>
<gene>
    <name evidence="1" type="ORF">P4U43_00445</name>
</gene>
<proteinExistence type="predicted"/>
<dbReference type="RefSeq" id="WP_277356961.1">
    <property type="nucleotide sequence ID" value="NZ_JAROKN010000001.1"/>
</dbReference>
<dbReference type="Proteomes" id="UP001220456">
    <property type="component" value="Unassembled WGS sequence"/>
</dbReference>
<accession>A0ABT6CQ36</accession>
<evidence type="ECO:0008006" key="3">
    <source>
        <dbReference type="Google" id="ProtNLM"/>
    </source>
</evidence>
<evidence type="ECO:0000313" key="1">
    <source>
        <dbReference type="EMBL" id="MDF9276257.1"/>
    </source>
</evidence>
<organism evidence="1 2">
    <name type="scientific">Arthrobacter vasquezii</name>
    <dbReference type="NCBI Taxonomy" id="2977629"/>
    <lineage>
        <taxon>Bacteria</taxon>
        <taxon>Bacillati</taxon>
        <taxon>Actinomycetota</taxon>
        <taxon>Actinomycetes</taxon>
        <taxon>Micrococcales</taxon>
        <taxon>Micrococcaceae</taxon>
        <taxon>Arthrobacter</taxon>
    </lineage>
</organism>
<name>A0ABT6CQ36_9MICC</name>
<dbReference type="EMBL" id="JAROKN010000001">
    <property type="protein sequence ID" value="MDF9276257.1"/>
    <property type="molecule type" value="Genomic_DNA"/>
</dbReference>
<dbReference type="Pfam" id="PF22945">
    <property type="entry name" value="LEM-3_GIY-YIG"/>
    <property type="match status" value="1"/>
</dbReference>
<comment type="caution">
    <text evidence="1">The sequence shown here is derived from an EMBL/GenBank/DDBJ whole genome shotgun (WGS) entry which is preliminary data.</text>
</comment>